<comment type="caution">
    <text evidence="1">The sequence shown here is derived from an EMBL/GenBank/DDBJ whole genome shotgun (WGS) entry which is preliminary data.</text>
</comment>
<accession>A0ACC1TKS8</accession>
<sequence>MHHNKYSLFSKHKRKNSGKLRSSSMAASQKIGSSSKAKASSTGRETDAEEGMEHNSEEDLEEPEDSHVAQVLQNITQKGKGTPTLARQAVVASIKASSTSSKVSKARKETNRTKSQQFEKKAKAEGEEHTEFKVMSLSIYPVGTYLMPMVFDQKDTYEEVADKLRALCPLVMENADSRFMYCKKSNPENPKHDSDPSHAYLPEIILCKKDRTYGMLPLTGPSTFFPDGEMLWRIATKHGTANKNELTREPISKRRLGLFQEAIQKAKQINVAPVTVFYTLNENTELSTEEDIIGKEGEEEDTTDEDQRDYQETEECKETVAEETTNKGTVHGNSEEEELVEDALRPPFTQKRLRSESQPSGEDEHPAKKRKGKSHGSFRSYSSSEHQSQTETEEAEEDTNTPKPRSQAFLRKTGSPHMRSILRNADRARKFFGVTVDEVEDDLGFRTDYSSDQEYASDLFQKPTPSTPQVNTSATASTSQASTSTSSNSMAAFLTYYKPPLSDKSRERLDPWKQVQVLFILCF</sequence>
<keyword evidence="2" id="KW-1185">Reference proteome</keyword>
<evidence type="ECO:0000313" key="1">
    <source>
        <dbReference type="EMBL" id="KAJ3805309.1"/>
    </source>
</evidence>
<dbReference type="Proteomes" id="UP001163835">
    <property type="component" value="Unassembled WGS sequence"/>
</dbReference>
<gene>
    <name evidence="1" type="ORF">F5876DRAFT_81916</name>
</gene>
<dbReference type="EMBL" id="MU795626">
    <property type="protein sequence ID" value="KAJ3805309.1"/>
    <property type="molecule type" value="Genomic_DNA"/>
</dbReference>
<reference evidence="1" key="1">
    <citation type="submission" date="2022-09" db="EMBL/GenBank/DDBJ databases">
        <title>A Global Phylogenomic Analysis of the Shiitake Genus Lentinula.</title>
        <authorList>
            <consortium name="DOE Joint Genome Institute"/>
            <person name="Sierra-Patev S."/>
            <person name="Min B."/>
            <person name="Naranjo-Ortiz M."/>
            <person name="Looney B."/>
            <person name="Konkel Z."/>
            <person name="Slot J.C."/>
            <person name="Sakamoto Y."/>
            <person name="Steenwyk J.L."/>
            <person name="Rokas A."/>
            <person name="Carro J."/>
            <person name="Camarero S."/>
            <person name="Ferreira P."/>
            <person name="Molpeceres G."/>
            <person name="Ruiz-Duenas F.J."/>
            <person name="Serrano A."/>
            <person name="Henrissat B."/>
            <person name="Drula E."/>
            <person name="Hughes K.W."/>
            <person name="Mata J.L."/>
            <person name="Ishikawa N.K."/>
            <person name="Vargas-Isla R."/>
            <person name="Ushijima S."/>
            <person name="Smith C.A."/>
            <person name="Ahrendt S."/>
            <person name="Andreopoulos W."/>
            <person name="He G."/>
            <person name="Labutti K."/>
            <person name="Lipzen A."/>
            <person name="Ng V."/>
            <person name="Riley R."/>
            <person name="Sandor L."/>
            <person name="Barry K."/>
            <person name="Martinez A.T."/>
            <person name="Xiao Y."/>
            <person name="Gibbons J.G."/>
            <person name="Terashima K."/>
            <person name="Grigoriev I.V."/>
            <person name="Hibbett D.S."/>
        </authorList>
    </citation>
    <scope>NUCLEOTIDE SEQUENCE</scope>
    <source>
        <strain evidence="1">TMI1499</strain>
    </source>
</reference>
<name>A0ACC1TKS8_9AGAR</name>
<evidence type="ECO:0000313" key="2">
    <source>
        <dbReference type="Proteomes" id="UP001163835"/>
    </source>
</evidence>
<proteinExistence type="predicted"/>
<organism evidence="1 2">
    <name type="scientific">Lentinula aff. lateritia</name>
    <dbReference type="NCBI Taxonomy" id="2804960"/>
    <lineage>
        <taxon>Eukaryota</taxon>
        <taxon>Fungi</taxon>
        <taxon>Dikarya</taxon>
        <taxon>Basidiomycota</taxon>
        <taxon>Agaricomycotina</taxon>
        <taxon>Agaricomycetes</taxon>
        <taxon>Agaricomycetidae</taxon>
        <taxon>Agaricales</taxon>
        <taxon>Marasmiineae</taxon>
        <taxon>Omphalotaceae</taxon>
        <taxon>Lentinula</taxon>
    </lineage>
</organism>
<protein>
    <submittedName>
        <fullName evidence="1">Uncharacterized protein</fullName>
    </submittedName>
</protein>